<sequence length="274" mass="30244">MVGRGAQTRRHHCQDPEMQRNRGFIDSQLMVVDLGTSKERKDDRDAHARTSRHCSPACPVREQPDYVNIPLCFQQASHQLWRGTWARGERSKLIVHHHHPADRLHQATSSASRINVFSQPQLCDTLPSLTRRFFLIAKHPNTTYAHHVLASLVGTGHIDKAAIISAAGDSTWAATPGFSLKPEETQALVAILNGNGSGPAVDKAFSDGVYVQGERYVAFNVEDRHVYGRHGRTGIIVVKTKQAILVAHYGESQIAGNSTQTVEALADYLIKAGY</sequence>
<proteinExistence type="inferred from homology"/>
<reference evidence="8" key="1">
    <citation type="journal article" date="2023" name="Mol. Phylogenet. Evol.">
        <title>Genome-scale phylogeny and comparative genomics of the fungal order Sordariales.</title>
        <authorList>
            <person name="Hensen N."/>
            <person name="Bonometti L."/>
            <person name="Westerberg I."/>
            <person name="Brannstrom I.O."/>
            <person name="Guillou S."/>
            <person name="Cros-Aarteil S."/>
            <person name="Calhoun S."/>
            <person name="Haridas S."/>
            <person name="Kuo A."/>
            <person name="Mondo S."/>
            <person name="Pangilinan J."/>
            <person name="Riley R."/>
            <person name="LaButti K."/>
            <person name="Andreopoulos B."/>
            <person name="Lipzen A."/>
            <person name="Chen C."/>
            <person name="Yan M."/>
            <person name="Daum C."/>
            <person name="Ng V."/>
            <person name="Clum A."/>
            <person name="Steindorff A."/>
            <person name="Ohm R.A."/>
            <person name="Martin F."/>
            <person name="Silar P."/>
            <person name="Natvig D.O."/>
            <person name="Lalanne C."/>
            <person name="Gautier V."/>
            <person name="Ament-Velasquez S.L."/>
            <person name="Kruys A."/>
            <person name="Hutchinson M.I."/>
            <person name="Powell A.J."/>
            <person name="Barry K."/>
            <person name="Miller A.N."/>
            <person name="Grigoriev I.V."/>
            <person name="Debuchy R."/>
            <person name="Gladieux P."/>
            <person name="Hiltunen Thoren M."/>
            <person name="Johannesson H."/>
        </authorList>
    </citation>
    <scope>NUCLEOTIDE SEQUENCE</scope>
    <source>
        <strain evidence="8">SMH4131-1</strain>
    </source>
</reference>
<dbReference type="SUPFAM" id="SSF55770">
    <property type="entry name" value="Profilin (actin-binding protein)"/>
    <property type="match status" value="1"/>
</dbReference>
<dbReference type="CDD" id="cd00148">
    <property type="entry name" value="PROF"/>
    <property type="match status" value="1"/>
</dbReference>
<gene>
    <name evidence="8" type="ORF">B0T19DRAFT_217321</name>
</gene>
<dbReference type="InterPro" id="IPR048278">
    <property type="entry name" value="PFN"/>
</dbReference>
<evidence type="ECO:0000256" key="7">
    <source>
        <dbReference type="SAM" id="MobiDB-lite"/>
    </source>
</evidence>
<protein>
    <recommendedName>
        <fullName evidence="6">Profilin</fullName>
    </recommendedName>
</protein>
<dbReference type="GO" id="GO:0005856">
    <property type="term" value="C:cytoskeleton"/>
    <property type="evidence" value="ECO:0007669"/>
    <property type="project" value="UniProtKB-SubCell"/>
</dbReference>
<keyword evidence="4 6" id="KW-0009">Actin-binding</keyword>
<comment type="caution">
    <text evidence="8">The sequence shown here is derived from an EMBL/GenBank/DDBJ whole genome shotgun (WGS) entry which is preliminary data.</text>
</comment>
<dbReference type="GO" id="GO:0005938">
    <property type="term" value="C:cell cortex"/>
    <property type="evidence" value="ECO:0007669"/>
    <property type="project" value="TreeGrafter"/>
</dbReference>
<dbReference type="PANTHER" id="PTHR11604:SF0">
    <property type="entry name" value="PROFILIN"/>
    <property type="match status" value="1"/>
</dbReference>
<reference evidence="8" key="2">
    <citation type="submission" date="2023-06" db="EMBL/GenBank/DDBJ databases">
        <authorList>
            <consortium name="Lawrence Berkeley National Laboratory"/>
            <person name="Haridas S."/>
            <person name="Hensen N."/>
            <person name="Bonometti L."/>
            <person name="Westerberg I."/>
            <person name="Brannstrom I.O."/>
            <person name="Guillou S."/>
            <person name="Cros-Aarteil S."/>
            <person name="Calhoun S."/>
            <person name="Kuo A."/>
            <person name="Mondo S."/>
            <person name="Pangilinan J."/>
            <person name="Riley R."/>
            <person name="Labutti K."/>
            <person name="Andreopoulos B."/>
            <person name="Lipzen A."/>
            <person name="Chen C."/>
            <person name="Yanf M."/>
            <person name="Daum C."/>
            <person name="Ng V."/>
            <person name="Clum A."/>
            <person name="Steindorff A."/>
            <person name="Ohm R."/>
            <person name="Martin F."/>
            <person name="Silar P."/>
            <person name="Natvig D."/>
            <person name="Lalanne C."/>
            <person name="Gautier V."/>
            <person name="Ament-Velasquez S.L."/>
            <person name="Kruys A."/>
            <person name="Hutchinson M.I."/>
            <person name="Powell A.J."/>
            <person name="Barry K."/>
            <person name="Miller A.N."/>
            <person name="Grigoriev I.V."/>
            <person name="Debuchy R."/>
            <person name="Gladieux P."/>
            <person name="Thoren M.H."/>
            <person name="Johannesson H."/>
        </authorList>
    </citation>
    <scope>NUCLEOTIDE SEQUENCE</scope>
    <source>
        <strain evidence="8">SMH4131-1</strain>
    </source>
</reference>
<evidence type="ECO:0000256" key="6">
    <source>
        <dbReference type="RuleBase" id="RU003909"/>
    </source>
</evidence>
<evidence type="ECO:0000256" key="4">
    <source>
        <dbReference type="ARBA" id="ARBA00023203"/>
    </source>
</evidence>
<feature type="compositionally biased region" description="Basic and acidic residues" evidence="7">
    <location>
        <begin position="36"/>
        <end position="48"/>
    </location>
</feature>
<dbReference type="PANTHER" id="PTHR11604">
    <property type="entry name" value="PROFILIN"/>
    <property type="match status" value="1"/>
</dbReference>
<keyword evidence="9" id="KW-1185">Reference proteome</keyword>
<dbReference type="Gene3D" id="3.30.450.30">
    <property type="entry name" value="Dynein light chain 2a, cytoplasmic"/>
    <property type="match status" value="1"/>
</dbReference>
<dbReference type="PRINTS" id="PR00392">
    <property type="entry name" value="PROFILIN"/>
</dbReference>
<name>A0AAE0M911_9PEZI</name>
<dbReference type="GO" id="GO:0003785">
    <property type="term" value="F:actin monomer binding"/>
    <property type="evidence" value="ECO:0007669"/>
    <property type="project" value="TreeGrafter"/>
</dbReference>
<evidence type="ECO:0000256" key="5">
    <source>
        <dbReference type="ARBA" id="ARBA00023212"/>
    </source>
</evidence>
<evidence type="ECO:0000313" key="8">
    <source>
        <dbReference type="EMBL" id="KAK3323926.1"/>
    </source>
</evidence>
<accession>A0AAE0M911</accession>
<dbReference type="EMBL" id="JAUEPO010000004">
    <property type="protein sequence ID" value="KAK3323926.1"/>
    <property type="molecule type" value="Genomic_DNA"/>
</dbReference>
<keyword evidence="3" id="KW-0963">Cytoplasm</keyword>
<dbReference type="Pfam" id="PF00235">
    <property type="entry name" value="Profilin"/>
    <property type="match status" value="1"/>
</dbReference>
<feature type="region of interest" description="Disordered" evidence="7">
    <location>
        <begin position="36"/>
        <end position="55"/>
    </location>
</feature>
<evidence type="ECO:0000256" key="1">
    <source>
        <dbReference type="ARBA" id="ARBA00004245"/>
    </source>
</evidence>
<evidence type="ECO:0000256" key="2">
    <source>
        <dbReference type="ARBA" id="ARBA00010058"/>
    </source>
</evidence>
<dbReference type="SMART" id="SM00392">
    <property type="entry name" value="PROF"/>
    <property type="match status" value="1"/>
</dbReference>
<dbReference type="InterPro" id="IPR005455">
    <property type="entry name" value="PFN_euk"/>
</dbReference>
<dbReference type="Proteomes" id="UP001286456">
    <property type="component" value="Unassembled WGS sequence"/>
</dbReference>
<dbReference type="AlphaFoldDB" id="A0AAE0M911"/>
<evidence type="ECO:0000256" key="3">
    <source>
        <dbReference type="ARBA" id="ARBA00022490"/>
    </source>
</evidence>
<dbReference type="InterPro" id="IPR036140">
    <property type="entry name" value="PFN_sf"/>
</dbReference>
<organism evidence="8 9">
    <name type="scientific">Cercophora scortea</name>
    <dbReference type="NCBI Taxonomy" id="314031"/>
    <lineage>
        <taxon>Eukaryota</taxon>
        <taxon>Fungi</taxon>
        <taxon>Dikarya</taxon>
        <taxon>Ascomycota</taxon>
        <taxon>Pezizomycotina</taxon>
        <taxon>Sordariomycetes</taxon>
        <taxon>Sordariomycetidae</taxon>
        <taxon>Sordariales</taxon>
        <taxon>Lasiosphaeriaceae</taxon>
        <taxon>Cercophora</taxon>
    </lineage>
</organism>
<keyword evidence="5" id="KW-0206">Cytoskeleton</keyword>
<comment type="similarity">
    <text evidence="2 6">Belongs to the profilin family.</text>
</comment>
<comment type="subcellular location">
    <subcellularLocation>
        <location evidence="1">Cytoplasm</location>
        <location evidence="1">Cytoskeleton</location>
    </subcellularLocation>
</comment>
<evidence type="ECO:0000313" key="9">
    <source>
        <dbReference type="Proteomes" id="UP001286456"/>
    </source>
</evidence>